<name>A0A7S1YDJ4_9STRA</name>
<organism evidence="1">
    <name type="scientific">Grammatophora oceanica</name>
    <dbReference type="NCBI Taxonomy" id="210454"/>
    <lineage>
        <taxon>Eukaryota</taxon>
        <taxon>Sar</taxon>
        <taxon>Stramenopiles</taxon>
        <taxon>Ochrophyta</taxon>
        <taxon>Bacillariophyta</taxon>
        <taxon>Fragilariophyceae</taxon>
        <taxon>Fragilariophycidae</taxon>
        <taxon>Rhabdonematales</taxon>
        <taxon>Grammatophoraceae</taxon>
        <taxon>Grammatophora</taxon>
    </lineage>
</organism>
<accession>A0A7S1YDJ4</accession>
<proteinExistence type="predicted"/>
<gene>
    <name evidence="1" type="ORF">GOCE00092_LOCUS17828</name>
</gene>
<protein>
    <submittedName>
        <fullName evidence="1">Uncharacterized protein</fullName>
    </submittedName>
</protein>
<sequence>MVDKNFLRFRAVLKFATGSKSLFYQRIADAPRQSLKRIRWTNLIRKYAEGAIRIIEEAVEKQIKVVGETMEQKLEIIRNGREAEIDCYRRCPARSNWTVCKRVQNLK</sequence>
<dbReference type="EMBL" id="HBGK01034468">
    <property type="protein sequence ID" value="CAD9292984.1"/>
    <property type="molecule type" value="Transcribed_RNA"/>
</dbReference>
<reference evidence="1" key="1">
    <citation type="submission" date="2021-01" db="EMBL/GenBank/DDBJ databases">
        <authorList>
            <person name="Corre E."/>
            <person name="Pelletier E."/>
            <person name="Niang G."/>
            <person name="Scheremetjew M."/>
            <person name="Finn R."/>
            <person name="Kale V."/>
            <person name="Holt S."/>
            <person name="Cochrane G."/>
            <person name="Meng A."/>
            <person name="Brown T."/>
            <person name="Cohen L."/>
        </authorList>
    </citation>
    <scope>NUCLEOTIDE SEQUENCE</scope>
    <source>
        <strain evidence="1">CCMP 410</strain>
    </source>
</reference>
<dbReference type="AlphaFoldDB" id="A0A7S1YDJ4"/>
<evidence type="ECO:0000313" key="1">
    <source>
        <dbReference type="EMBL" id="CAD9292984.1"/>
    </source>
</evidence>